<evidence type="ECO:0000313" key="6">
    <source>
        <dbReference type="Proteomes" id="UP000264719"/>
    </source>
</evidence>
<evidence type="ECO:0000313" key="5">
    <source>
        <dbReference type="EMBL" id="HAR51201.1"/>
    </source>
</evidence>
<dbReference type="NCBIfam" id="TIGR00370">
    <property type="entry name" value="5-oxoprolinase subunit PxpB"/>
    <property type="match status" value="1"/>
</dbReference>
<keyword evidence="3" id="KW-0067">ATP-binding</keyword>
<dbReference type="Proteomes" id="UP000264719">
    <property type="component" value="Unassembled WGS sequence"/>
</dbReference>
<protein>
    <submittedName>
        <fullName evidence="5">Allophanate hydrolase</fullName>
    </submittedName>
</protein>
<dbReference type="GO" id="GO:0016787">
    <property type="term" value="F:hydrolase activity"/>
    <property type="evidence" value="ECO:0007669"/>
    <property type="project" value="UniProtKB-KW"/>
</dbReference>
<dbReference type="InterPro" id="IPR003833">
    <property type="entry name" value="CT_C_D"/>
</dbReference>
<dbReference type="EMBL" id="DMVW01000049">
    <property type="protein sequence ID" value="HAR51201.1"/>
    <property type="molecule type" value="Genomic_DNA"/>
</dbReference>
<gene>
    <name evidence="5" type="ORF">DCS45_04895</name>
</gene>
<dbReference type="Gene3D" id="2.40.100.10">
    <property type="entry name" value="Cyclophilin-like"/>
    <property type="match status" value="1"/>
</dbReference>
<dbReference type="SMART" id="SM00796">
    <property type="entry name" value="AHS1"/>
    <property type="match status" value="1"/>
</dbReference>
<name>A0A348W9I9_9RHOB</name>
<dbReference type="PANTHER" id="PTHR34698">
    <property type="entry name" value="5-OXOPROLINASE SUBUNIT B"/>
    <property type="match status" value="1"/>
</dbReference>
<organism evidence="5 6">
    <name type="scientific">Roseovarius nubinhibens</name>
    <dbReference type="NCBI Taxonomy" id="314263"/>
    <lineage>
        <taxon>Bacteria</taxon>
        <taxon>Pseudomonadati</taxon>
        <taxon>Pseudomonadota</taxon>
        <taxon>Alphaproteobacteria</taxon>
        <taxon>Rhodobacterales</taxon>
        <taxon>Roseobacteraceae</taxon>
        <taxon>Roseovarius</taxon>
    </lineage>
</organism>
<sequence length="222" mass="23469">MSLDIDAPYFSDLGEAGLLCEFAPGPLDDARQARIWAMAEALQGDTGLRDIVPGMNNIAVLFAPETCDPQALRARITALWNAPQGRAAPTRVVEVPVIYGGADGPDLAEISARAGLTAMEFASRHAAADYTVYALGAQPGFAYMGGLPPELATPRRDVIHPRVEAGSIIIGGAQAGIQACTTPSGWHIIGRTDLVLFDPQRDPPNLLAPGDRVRFVAQEITA</sequence>
<dbReference type="SUPFAM" id="SSF160467">
    <property type="entry name" value="PH0987 N-terminal domain-like"/>
    <property type="match status" value="1"/>
</dbReference>
<evidence type="ECO:0000256" key="2">
    <source>
        <dbReference type="ARBA" id="ARBA00022801"/>
    </source>
</evidence>
<dbReference type="PANTHER" id="PTHR34698:SF2">
    <property type="entry name" value="5-OXOPROLINASE SUBUNIT B"/>
    <property type="match status" value="1"/>
</dbReference>
<dbReference type="SUPFAM" id="SSF50891">
    <property type="entry name" value="Cyclophilin-like"/>
    <property type="match status" value="1"/>
</dbReference>
<dbReference type="InterPro" id="IPR029000">
    <property type="entry name" value="Cyclophilin-like_dom_sf"/>
</dbReference>
<keyword evidence="1" id="KW-0547">Nucleotide-binding</keyword>
<reference evidence="5 6" key="1">
    <citation type="journal article" date="2018" name="Nat. Biotechnol.">
        <title>A standardized bacterial taxonomy based on genome phylogeny substantially revises the tree of life.</title>
        <authorList>
            <person name="Parks D.H."/>
            <person name="Chuvochina M."/>
            <person name="Waite D.W."/>
            <person name="Rinke C."/>
            <person name="Skarshewski A."/>
            <person name="Chaumeil P.A."/>
            <person name="Hugenholtz P."/>
        </authorList>
    </citation>
    <scope>NUCLEOTIDE SEQUENCE [LARGE SCALE GENOMIC DNA]</scope>
    <source>
        <strain evidence="5">UBA9169</strain>
    </source>
</reference>
<proteinExistence type="predicted"/>
<evidence type="ECO:0000256" key="1">
    <source>
        <dbReference type="ARBA" id="ARBA00022741"/>
    </source>
</evidence>
<keyword evidence="2 5" id="KW-0378">Hydrolase</keyword>
<evidence type="ECO:0000256" key="3">
    <source>
        <dbReference type="ARBA" id="ARBA00022840"/>
    </source>
</evidence>
<accession>A0A348W9I9</accession>
<dbReference type="AlphaFoldDB" id="A0A348W9I9"/>
<dbReference type="InterPro" id="IPR010016">
    <property type="entry name" value="PxpB"/>
</dbReference>
<feature type="domain" description="Carboxyltransferase" evidence="4">
    <location>
        <begin position="8"/>
        <end position="207"/>
    </location>
</feature>
<dbReference type="Gene3D" id="3.30.1360.40">
    <property type="match status" value="1"/>
</dbReference>
<dbReference type="GO" id="GO:0005524">
    <property type="term" value="F:ATP binding"/>
    <property type="evidence" value="ECO:0007669"/>
    <property type="project" value="UniProtKB-KW"/>
</dbReference>
<comment type="caution">
    <text evidence="5">The sequence shown here is derived from an EMBL/GenBank/DDBJ whole genome shotgun (WGS) entry which is preliminary data.</text>
</comment>
<dbReference type="Pfam" id="PF02682">
    <property type="entry name" value="CT_C_D"/>
    <property type="match status" value="1"/>
</dbReference>
<evidence type="ECO:0000259" key="4">
    <source>
        <dbReference type="SMART" id="SM00796"/>
    </source>
</evidence>